<dbReference type="RefSeq" id="WP_000846305.1">
    <property type="nucleotide sequence ID" value="NC_022873.1"/>
</dbReference>
<protein>
    <recommendedName>
        <fullName evidence="3">Actin-like protein N-terminal domain-containing protein</fullName>
    </recommendedName>
</protein>
<reference evidence="1 2" key="1">
    <citation type="submission" date="2013-05" db="EMBL/GenBank/DDBJ databases">
        <title>Complete genome sequence of Bacillus thuringiensis YBT-1518, a typical strain with high toxicity to nematode.</title>
        <authorList>
            <person name="Wang P."/>
            <person name="Zhang C."/>
            <person name="Guo M."/>
            <person name="Guo S."/>
            <person name="Zhu Y."/>
            <person name="Zheng J."/>
            <person name="Zhu L."/>
            <person name="Ruan L."/>
            <person name="Peng D."/>
            <person name="Sun M."/>
        </authorList>
    </citation>
    <scope>NUCLEOTIDE SEQUENCE [LARGE SCALE GENOMIC DNA]</scope>
    <source>
        <strain evidence="1 2">YBT-1518</strain>
    </source>
</reference>
<dbReference type="EMBL" id="CP005935">
    <property type="protein sequence ID" value="AHA69958.1"/>
    <property type="molecule type" value="Genomic_DNA"/>
</dbReference>
<evidence type="ECO:0008006" key="3">
    <source>
        <dbReference type="Google" id="ProtNLM"/>
    </source>
</evidence>
<dbReference type="InterPro" id="IPR043129">
    <property type="entry name" value="ATPase_NBD"/>
</dbReference>
<name>A0A9W3KBR7_BACTU</name>
<dbReference type="KEGG" id="bthu:YBT1518_03695"/>
<evidence type="ECO:0000313" key="1">
    <source>
        <dbReference type="EMBL" id="AHA69958.1"/>
    </source>
</evidence>
<dbReference type="Gene3D" id="3.30.420.40">
    <property type="match status" value="2"/>
</dbReference>
<proteinExistence type="predicted"/>
<accession>A0A9W3KBR7</accession>
<sequence length="398" mass="45303">MKTETMHYVVQNDNGNSEQKITINGELKKQANVYKKLTKKPTYLNLKPENVIPNLLENLNVSIISGAVSSPGMYFIGDKALKSSDSPNNLDIDVLKKYEQELPVINTSSFLAGYAVQEVFKKSGSLPNRIDLTVEMETCLPASEWTIENAEQFEKKYIDHIHTITVHVDAIDVVVNVNFEKVDVLQEGVSALFALINEIDEKGIVGYRSSNMFTEFQKTYQLEEITGEYFESKRIQHADIGDGTTEFPLTEGYDFEHDKKSGKKYGIGHAIESAKEKLADEVNVEIERQHFAEIIKDPNPNRRFKKLALAYLDEEKVEQADNIYSELTKRLRKAQYNVDVVAVYGGGNIHMKDVLYDQLKGFCDKYGIKVLWIPKDFTTNMNVEGMTIYHVLSQEDEE</sequence>
<dbReference type="AlphaFoldDB" id="A0A9W3KBR7"/>
<gene>
    <name evidence="1" type="ORF">YBT1518_03695</name>
</gene>
<dbReference type="CDD" id="cd24023">
    <property type="entry name" value="ASKHA_NBD_ParM_Alp7A-like"/>
    <property type="match status" value="1"/>
</dbReference>
<organism evidence="1 2">
    <name type="scientific">Bacillus thuringiensis YBT-1518</name>
    <dbReference type="NCBI Taxonomy" id="529122"/>
    <lineage>
        <taxon>Bacteria</taxon>
        <taxon>Bacillati</taxon>
        <taxon>Bacillota</taxon>
        <taxon>Bacilli</taxon>
        <taxon>Bacillales</taxon>
        <taxon>Bacillaceae</taxon>
        <taxon>Bacillus</taxon>
        <taxon>Bacillus cereus group</taxon>
    </lineage>
</organism>
<dbReference type="Proteomes" id="UP000018566">
    <property type="component" value="Chromosome"/>
</dbReference>
<evidence type="ECO:0000313" key="2">
    <source>
        <dbReference type="Proteomes" id="UP000018566"/>
    </source>
</evidence>
<dbReference type="SUPFAM" id="SSF53067">
    <property type="entry name" value="Actin-like ATPase domain"/>
    <property type="match status" value="1"/>
</dbReference>